<keyword evidence="2" id="KW-0813">Transport</keyword>
<comment type="caution">
    <text evidence="10">The sequence shown here is derived from an EMBL/GenBank/DDBJ whole genome shotgun (WGS) entry which is preliminary data.</text>
</comment>
<feature type="signal peptide" evidence="8">
    <location>
        <begin position="1"/>
        <end position="33"/>
    </location>
</feature>
<evidence type="ECO:0000256" key="7">
    <source>
        <dbReference type="SAM" id="Phobius"/>
    </source>
</evidence>
<reference evidence="10 11" key="1">
    <citation type="submission" date="2024-06" db="EMBL/GenBank/DDBJ databases">
        <title>Draft genome sequence of Geodermatophilus badlandi, a novel member of the Geodermatophilaceae isolated from badland sedimentary rocks in the Red desert, Wyoming, USA.</title>
        <authorList>
            <person name="Ben Tekaya S."/>
            <person name="Nouioui I."/>
            <person name="Flores G.M."/>
            <person name="Shaal M.N."/>
            <person name="Bredoire F."/>
            <person name="Basile F."/>
            <person name="Van Diepen L."/>
            <person name="Ward N.L."/>
        </authorList>
    </citation>
    <scope>NUCLEOTIDE SEQUENCE [LARGE SCALE GENOMIC DNA]</scope>
    <source>
        <strain evidence="10 11">WL48A</strain>
    </source>
</reference>
<dbReference type="InterPro" id="IPR000383">
    <property type="entry name" value="Xaa-Pro-like_dom"/>
</dbReference>
<keyword evidence="4 10" id="KW-0378">Hydrolase</keyword>
<evidence type="ECO:0000256" key="1">
    <source>
        <dbReference type="ARBA" id="ARBA00005417"/>
    </source>
</evidence>
<dbReference type="Pfam" id="PF02129">
    <property type="entry name" value="Peptidase_S15"/>
    <property type="match status" value="1"/>
</dbReference>
<gene>
    <name evidence="10" type="ORF">ABQ292_17395</name>
</gene>
<feature type="domain" description="ABC transporter" evidence="9">
    <location>
        <begin position="680"/>
        <end position="908"/>
    </location>
</feature>
<dbReference type="Gene3D" id="2.60.120.260">
    <property type="entry name" value="Galactose-binding domain-like"/>
    <property type="match status" value="1"/>
</dbReference>
<keyword evidence="3" id="KW-0547">Nucleotide-binding</keyword>
<dbReference type="InterPro" id="IPR008979">
    <property type="entry name" value="Galactose-bd-like_sf"/>
</dbReference>
<dbReference type="InterPro" id="IPR003439">
    <property type="entry name" value="ABC_transporter-like_ATP-bd"/>
</dbReference>
<keyword evidence="11" id="KW-1185">Reference proteome</keyword>
<dbReference type="EMBL" id="JBFNXQ010000060">
    <property type="protein sequence ID" value="MEX5720139.1"/>
    <property type="molecule type" value="Genomic_DNA"/>
</dbReference>
<evidence type="ECO:0000256" key="3">
    <source>
        <dbReference type="ARBA" id="ARBA00022741"/>
    </source>
</evidence>
<keyword evidence="7" id="KW-0472">Membrane</keyword>
<dbReference type="RefSeq" id="WP_369208675.1">
    <property type="nucleotide sequence ID" value="NZ_JBFNXQ010000060.1"/>
</dbReference>
<evidence type="ECO:0000256" key="6">
    <source>
        <dbReference type="SAM" id="MobiDB-lite"/>
    </source>
</evidence>
<dbReference type="SUPFAM" id="SSF52540">
    <property type="entry name" value="P-loop containing nucleoside triphosphate hydrolases"/>
    <property type="match status" value="1"/>
</dbReference>
<keyword evidence="7" id="KW-1133">Transmembrane helix</keyword>
<dbReference type="Gene3D" id="3.40.50.300">
    <property type="entry name" value="P-loop containing nucleotide triphosphate hydrolases"/>
    <property type="match status" value="1"/>
</dbReference>
<evidence type="ECO:0000256" key="8">
    <source>
        <dbReference type="SAM" id="SignalP"/>
    </source>
</evidence>
<keyword evidence="8" id="KW-0732">Signal</keyword>
<evidence type="ECO:0000313" key="10">
    <source>
        <dbReference type="EMBL" id="MEX5720139.1"/>
    </source>
</evidence>
<feature type="chain" id="PRO_5047262305" evidence="8">
    <location>
        <begin position="34"/>
        <end position="983"/>
    </location>
</feature>
<name>A0ABV3XHU0_9ACTN</name>
<organism evidence="10 11">
    <name type="scientific">Geodermatophilus maliterrae</name>
    <dbReference type="NCBI Taxonomy" id="3162531"/>
    <lineage>
        <taxon>Bacteria</taxon>
        <taxon>Bacillati</taxon>
        <taxon>Actinomycetota</taxon>
        <taxon>Actinomycetes</taxon>
        <taxon>Geodermatophilales</taxon>
        <taxon>Geodermatophilaceae</taxon>
        <taxon>Geodermatophilus</taxon>
    </lineage>
</organism>
<dbReference type="InterPro" id="IPR029058">
    <property type="entry name" value="AB_hydrolase_fold"/>
</dbReference>
<dbReference type="PANTHER" id="PTHR43335">
    <property type="entry name" value="ABC TRANSPORTER, ATP-BINDING PROTEIN"/>
    <property type="match status" value="1"/>
</dbReference>
<dbReference type="InterPro" id="IPR013736">
    <property type="entry name" value="Xaa-Pro_dipept_C"/>
</dbReference>
<dbReference type="GO" id="GO:0016787">
    <property type="term" value="F:hydrolase activity"/>
    <property type="evidence" value="ECO:0007669"/>
    <property type="project" value="UniProtKB-KW"/>
</dbReference>
<dbReference type="InterPro" id="IPR027417">
    <property type="entry name" value="P-loop_NTPase"/>
</dbReference>
<feature type="region of interest" description="Disordered" evidence="6">
    <location>
        <begin position="242"/>
        <end position="277"/>
    </location>
</feature>
<dbReference type="InterPro" id="IPR003593">
    <property type="entry name" value="AAA+_ATPase"/>
</dbReference>
<dbReference type="Gene3D" id="3.40.50.1820">
    <property type="entry name" value="alpha/beta hydrolase"/>
    <property type="match status" value="2"/>
</dbReference>
<comment type="similarity">
    <text evidence="1">Belongs to the ABC transporter superfamily.</text>
</comment>
<dbReference type="InterPro" id="IPR017871">
    <property type="entry name" value="ABC_transporter-like_CS"/>
</dbReference>
<dbReference type="PROSITE" id="PS00211">
    <property type="entry name" value="ABC_TRANSPORTER_1"/>
    <property type="match status" value="1"/>
</dbReference>
<evidence type="ECO:0000313" key="11">
    <source>
        <dbReference type="Proteomes" id="UP001560045"/>
    </source>
</evidence>
<dbReference type="SUPFAM" id="SSF49785">
    <property type="entry name" value="Galactose-binding domain-like"/>
    <property type="match status" value="1"/>
</dbReference>
<dbReference type="SMART" id="SM00939">
    <property type="entry name" value="PepX_C"/>
    <property type="match status" value="1"/>
</dbReference>
<dbReference type="PANTHER" id="PTHR43335:SF4">
    <property type="entry name" value="ABC TRANSPORTER, ATP-BINDING PROTEIN"/>
    <property type="match status" value="1"/>
</dbReference>
<accession>A0ABV3XHU0</accession>
<evidence type="ECO:0000259" key="9">
    <source>
        <dbReference type="PROSITE" id="PS50893"/>
    </source>
</evidence>
<dbReference type="SUPFAM" id="SSF53474">
    <property type="entry name" value="alpha/beta-Hydrolases"/>
    <property type="match status" value="1"/>
</dbReference>
<evidence type="ECO:0000256" key="5">
    <source>
        <dbReference type="ARBA" id="ARBA00022840"/>
    </source>
</evidence>
<dbReference type="Proteomes" id="UP001560045">
    <property type="component" value="Unassembled WGS sequence"/>
</dbReference>
<feature type="transmembrane region" description="Helical" evidence="7">
    <location>
        <begin position="639"/>
        <end position="660"/>
    </location>
</feature>
<dbReference type="Pfam" id="PF00005">
    <property type="entry name" value="ABC_tran"/>
    <property type="match status" value="1"/>
</dbReference>
<protein>
    <submittedName>
        <fullName evidence="10">Alpha/beta fold hydrolase</fullName>
    </submittedName>
</protein>
<evidence type="ECO:0000256" key="4">
    <source>
        <dbReference type="ARBA" id="ARBA00022801"/>
    </source>
</evidence>
<evidence type="ECO:0000256" key="2">
    <source>
        <dbReference type="ARBA" id="ARBA00022448"/>
    </source>
</evidence>
<dbReference type="PROSITE" id="PS50893">
    <property type="entry name" value="ABC_TRANSPORTER_2"/>
    <property type="match status" value="1"/>
</dbReference>
<sequence length="983" mass="99537">MRPRPRSGARAALGVLISLLLAGTVLVSLPATAAAAEDVSTEDARVPSGSGADAVELDTTLHLPASASADAPAPAVVLAHGFGGSKQSVADDARDLAGRGYVVLTYSARGFGESTGQIGLDDPRYEVADLSTLIDLLADRDDVLLDGDGDPRVGVAGASYGGALSLLGAAYDDRVDAIAPQITWHSLTAALFPSQTGTTDAATVAATPQAADAGVYKRLWAGLFFGVGAVPTGGLLDALGGGGAAEAEDGEDTGDGASASGGTGQGVPSFDPSSIDTSAIDPAAVEQALTCGRFRADICAAYQDAAATGTLTPEVAAVLERSSPAAVLDRITAPTLLVQGTEDSLFGLGQADANARGIAANGTPVKVVWYAGGHDSQASERETADLRELVAGWFDWHLRDEDDPARGEDPGTGFQFPAPTGLGSDLGSVQGGSQSVVAGAYPGLDGGEPAERTSLALDGSTQPVVTPAGGTPAAITTVPGLGSLASALGGTAVEIPGQFAAFSSEPLTDAVEVVGAPTVDLAVASPSGSATLFAKLYDVGPDGAQTLPGGVVAPLALSGLSADPTAPTEVTVTLPGIVHRFEAGHTMRVVVSSTDQAFALPAEATVYSVALAGAGNGGSTLAVPTVQGQAQAEGGTSRWWWLLAAVVALALLGVLAGFLWGRRRRRVTSAVEPDGEDVPLRFEGVTKAYKDGFVAVRDLSFEVRRGQVLGLLGPNGAGKTTSLRMLMGLIRPNAGRISVFGHAAGPGAPVLSRLGSFVEGTGLMPHMSGRDNLTLYWAATGRPAADAHMEEAIEVAGLGAAIDRPVRRYSQGMRQRVAIAQAMLGLPDLLVLDEPTNGLDPPQIHAMREVLRSYAATGRTVIVSSHLLSEIEQTCTHVVVMTKGQKIAQGTVEEIVGTGGAVLVGLATAGASADAEADRAAAVLSGLPGVTVEHTDEGLVADLGPQTSRAAALQALVAADVAVDQFTPRRRLEDAFLALVGEN</sequence>
<proteinExistence type="inferred from homology"/>
<keyword evidence="7" id="KW-0812">Transmembrane</keyword>
<keyword evidence="5" id="KW-0067">ATP-binding</keyword>
<dbReference type="SMART" id="SM00382">
    <property type="entry name" value="AAA"/>
    <property type="match status" value="1"/>
</dbReference>
<dbReference type="Pfam" id="PF08530">
    <property type="entry name" value="PepX_C"/>
    <property type="match status" value="1"/>
</dbReference>